<comment type="caution">
    <text evidence="1">The sequence shown here is derived from an EMBL/GenBank/DDBJ whole genome shotgun (WGS) entry which is preliminary data.</text>
</comment>
<dbReference type="Proteomes" id="UP000646053">
    <property type="component" value="Unassembled WGS sequence"/>
</dbReference>
<sequence length="136" mass="15173">MSRGSWCDMKPFQMFLGGLGVGLAGLGALMAATNPPEAAFEEFAVGKLKTDGCKEVPSMLRQQCPEFVEDNQAELKKLITQSSDRQNYFLFSIYSTNLSARSLFPGVPFFIKVPSFRLETVGMFGKFYIYDANKQE</sequence>
<protein>
    <submittedName>
        <fullName evidence="1">DUF4359 domain-containing protein</fullName>
    </submittedName>
</protein>
<gene>
    <name evidence="1" type="ORF">GS601_20805</name>
</gene>
<dbReference type="InterPro" id="IPR025578">
    <property type="entry name" value="DUF4359"/>
</dbReference>
<name>A0A8J8CPM8_9CYAN</name>
<dbReference type="AlphaFoldDB" id="A0A8J8CPM8"/>
<reference evidence="1" key="1">
    <citation type="submission" date="2019-12" db="EMBL/GenBank/DDBJ databases">
        <title>High-Quality draft genome sequences of three cyanobacteria isolated from the limestone walls of the Old Cathedral of Coimbra.</title>
        <authorList>
            <person name="Tiago I."/>
            <person name="Soares F."/>
            <person name="Portugal A."/>
        </authorList>
    </citation>
    <scope>NUCLEOTIDE SEQUENCE</scope>
    <source>
        <strain evidence="1">A</strain>
    </source>
</reference>
<dbReference type="RefSeq" id="WP_162425221.1">
    <property type="nucleotide sequence ID" value="NZ_WVIE01000037.1"/>
</dbReference>
<proteinExistence type="predicted"/>
<dbReference type="EMBL" id="WVIE01000037">
    <property type="protein sequence ID" value="NDJ19697.1"/>
    <property type="molecule type" value="Genomic_DNA"/>
</dbReference>
<dbReference type="Pfam" id="PF14271">
    <property type="entry name" value="DUF4359"/>
    <property type="match status" value="1"/>
</dbReference>
<organism evidence="1 2">
    <name type="scientific">Myxacorys almedinensis A</name>
    <dbReference type="NCBI Taxonomy" id="2690445"/>
    <lineage>
        <taxon>Bacteria</taxon>
        <taxon>Bacillati</taxon>
        <taxon>Cyanobacteriota</taxon>
        <taxon>Cyanophyceae</taxon>
        <taxon>Leptolyngbyales</taxon>
        <taxon>Leptolyngbyaceae</taxon>
        <taxon>Myxacorys</taxon>
        <taxon>Myxacorys almedinensis</taxon>
    </lineage>
</organism>
<accession>A0A8J8CPM8</accession>
<evidence type="ECO:0000313" key="1">
    <source>
        <dbReference type="EMBL" id="NDJ19697.1"/>
    </source>
</evidence>
<keyword evidence="2" id="KW-1185">Reference proteome</keyword>
<evidence type="ECO:0000313" key="2">
    <source>
        <dbReference type="Proteomes" id="UP000646053"/>
    </source>
</evidence>